<name>A0ABS4W6G5_9PSEU</name>
<dbReference type="Pfam" id="PF00941">
    <property type="entry name" value="FAD_binding_5"/>
    <property type="match status" value="1"/>
</dbReference>
<organism evidence="5 6">
    <name type="scientific">Pseudonocardia parietis</name>
    <dbReference type="NCBI Taxonomy" id="570936"/>
    <lineage>
        <taxon>Bacteria</taxon>
        <taxon>Bacillati</taxon>
        <taxon>Actinomycetota</taxon>
        <taxon>Actinomycetes</taxon>
        <taxon>Pseudonocardiales</taxon>
        <taxon>Pseudonocardiaceae</taxon>
        <taxon>Pseudonocardia</taxon>
    </lineage>
</organism>
<comment type="caution">
    <text evidence="5">The sequence shown here is derived from an EMBL/GenBank/DDBJ whole genome shotgun (WGS) entry which is preliminary data.</text>
</comment>
<dbReference type="InterPro" id="IPR036318">
    <property type="entry name" value="FAD-bd_PCMH-like_sf"/>
</dbReference>
<keyword evidence="1" id="KW-0285">Flavoprotein</keyword>
<dbReference type="GO" id="GO:0043885">
    <property type="term" value="F:anaerobic carbon-monoxide dehydrogenase activity"/>
    <property type="evidence" value="ECO:0007669"/>
    <property type="project" value="UniProtKB-EC"/>
</dbReference>
<dbReference type="SUPFAM" id="SSF55447">
    <property type="entry name" value="CO dehydrogenase flavoprotein C-terminal domain-like"/>
    <property type="match status" value="1"/>
</dbReference>
<dbReference type="PROSITE" id="PS51387">
    <property type="entry name" value="FAD_PCMH"/>
    <property type="match status" value="1"/>
</dbReference>
<feature type="domain" description="FAD-binding PCMH-type" evidence="4">
    <location>
        <begin position="1"/>
        <end position="179"/>
    </location>
</feature>
<protein>
    <submittedName>
        <fullName evidence="5">Carbon-monoxide dehydrogenase medium subunit</fullName>
        <ecNumber evidence="5">1.2.7.4</ecNumber>
    </submittedName>
</protein>
<dbReference type="Gene3D" id="3.30.465.10">
    <property type="match status" value="1"/>
</dbReference>
<dbReference type="InterPro" id="IPR002346">
    <property type="entry name" value="Mopterin_DH_FAD-bd"/>
</dbReference>
<dbReference type="InterPro" id="IPR016167">
    <property type="entry name" value="FAD-bd_PCMH_sub1"/>
</dbReference>
<dbReference type="EC" id="1.2.7.4" evidence="5"/>
<dbReference type="RefSeq" id="WP_210036820.1">
    <property type="nucleotide sequence ID" value="NZ_JAGINU010000004.1"/>
</dbReference>
<dbReference type="InterPro" id="IPR036683">
    <property type="entry name" value="CO_DH_flav_C_dom_sf"/>
</dbReference>
<accession>A0ABS4W6G5</accession>
<dbReference type="InterPro" id="IPR016166">
    <property type="entry name" value="FAD-bd_PCMH"/>
</dbReference>
<dbReference type="InterPro" id="IPR016169">
    <property type="entry name" value="FAD-bd_PCMH_sub2"/>
</dbReference>
<evidence type="ECO:0000259" key="4">
    <source>
        <dbReference type="PROSITE" id="PS51387"/>
    </source>
</evidence>
<dbReference type="Gene3D" id="3.30.390.50">
    <property type="entry name" value="CO dehydrogenase flavoprotein, C-terminal domain"/>
    <property type="match status" value="1"/>
</dbReference>
<evidence type="ECO:0000313" key="6">
    <source>
        <dbReference type="Proteomes" id="UP001519295"/>
    </source>
</evidence>
<dbReference type="InterPro" id="IPR051312">
    <property type="entry name" value="Diverse_Substr_Oxidored"/>
</dbReference>
<proteinExistence type="predicted"/>
<dbReference type="Pfam" id="PF03450">
    <property type="entry name" value="CO_deh_flav_C"/>
    <property type="match status" value="1"/>
</dbReference>
<dbReference type="SUPFAM" id="SSF56176">
    <property type="entry name" value="FAD-binding/transporter-associated domain-like"/>
    <property type="match status" value="1"/>
</dbReference>
<dbReference type="Gene3D" id="3.30.43.10">
    <property type="entry name" value="Uridine Diphospho-n-acetylenolpyruvylglucosamine Reductase, domain 2"/>
    <property type="match status" value="1"/>
</dbReference>
<evidence type="ECO:0000256" key="2">
    <source>
        <dbReference type="ARBA" id="ARBA00022827"/>
    </source>
</evidence>
<dbReference type="SMART" id="SM01092">
    <property type="entry name" value="CO_deh_flav_C"/>
    <property type="match status" value="1"/>
</dbReference>
<keyword evidence="3 5" id="KW-0560">Oxidoreductase</keyword>
<evidence type="ECO:0000256" key="3">
    <source>
        <dbReference type="ARBA" id="ARBA00023002"/>
    </source>
</evidence>
<sequence>MKPPPFTYHRPETTEEAVALLAELGEEAKPLAGGQSLIPLLALRLTAFDHLIDVGRIPELAGVALDVGGETVRVGAATRQATVQRSHVVRTALPLLARATVHIGHRQIRNRGTFGGAVAHADPAGESPTAALTLDAVIEARSPRGTRTIPTADFFTGTWSTVLEPDELLTAVELPVWSGRSGFAVREFARRSGDFAIAGAMVGVELDPDDRVRRCRIGLFGLGRQPERGFGAEESATGTAVADIDPDELGTAVTDALDGIRGDLHGSVRYRRRIGAVMMSRAWSAAVEEALHD</sequence>
<keyword evidence="6" id="KW-1185">Reference proteome</keyword>
<dbReference type="PANTHER" id="PTHR42659">
    <property type="entry name" value="XANTHINE DEHYDROGENASE SUBUNIT C-RELATED"/>
    <property type="match status" value="1"/>
</dbReference>
<evidence type="ECO:0000313" key="5">
    <source>
        <dbReference type="EMBL" id="MBP2371703.1"/>
    </source>
</evidence>
<dbReference type="PANTHER" id="PTHR42659:SF2">
    <property type="entry name" value="XANTHINE DEHYDROGENASE SUBUNIT C-RELATED"/>
    <property type="match status" value="1"/>
</dbReference>
<keyword evidence="2" id="KW-0274">FAD</keyword>
<dbReference type="Proteomes" id="UP001519295">
    <property type="component" value="Unassembled WGS sequence"/>
</dbReference>
<evidence type="ECO:0000256" key="1">
    <source>
        <dbReference type="ARBA" id="ARBA00022630"/>
    </source>
</evidence>
<reference evidence="5 6" key="1">
    <citation type="submission" date="2021-03" db="EMBL/GenBank/DDBJ databases">
        <title>Sequencing the genomes of 1000 actinobacteria strains.</title>
        <authorList>
            <person name="Klenk H.-P."/>
        </authorList>
    </citation>
    <scope>NUCLEOTIDE SEQUENCE [LARGE SCALE GENOMIC DNA]</scope>
    <source>
        <strain evidence="5 6">DSM 45256</strain>
    </source>
</reference>
<dbReference type="EMBL" id="JAGINU010000004">
    <property type="protein sequence ID" value="MBP2371703.1"/>
    <property type="molecule type" value="Genomic_DNA"/>
</dbReference>
<dbReference type="InterPro" id="IPR005107">
    <property type="entry name" value="CO_DH_flav_C"/>
</dbReference>
<gene>
    <name evidence="5" type="ORF">JOF36_007476</name>
</gene>